<dbReference type="Pfam" id="PF02441">
    <property type="entry name" value="Flavoprotein"/>
    <property type="match status" value="1"/>
</dbReference>
<dbReference type="InterPro" id="IPR035929">
    <property type="entry name" value="CoaB-like_sf"/>
</dbReference>
<keyword evidence="3" id="KW-0460">Magnesium</keyword>
<evidence type="ECO:0000313" key="7">
    <source>
        <dbReference type="Proteomes" id="UP000007360"/>
    </source>
</evidence>
<dbReference type="GO" id="GO:0046872">
    <property type="term" value="F:metal ion binding"/>
    <property type="evidence" value="ECO:0007669"/>
    <property type="project" value="UniProtKB-KW"/>
</dbReference>
<comment type="caution">
    <text evidence="6">The sequence shown here is derived from an EMBL/GenBank/DDBJ whole genome shotgun (WGS) entry which is preliminary data.</text>
</comment>
<evidence type="ECO:0000256" key="2">
    <source>
        <dbReference type="ARBA" id="ARBA00023239"/>
    </source>
</evidence>
<comment type="pathway">
    <text evidence="3">Cofactor biosynthesis; coenzyme A biosynthesis.</text>
</comment>
<evidence type="ECO:0000256" key="3">
    <source>
        <dbReference type="HAMAP-Rule" id="MF_02225"/>
    </source>
</evidence>
<gene>
    <name evidence="3" type="primary">coaBC</name>
    <name evidence="6" type="ORF">A994_00005</name>
</gene>
<keyword evidence="7" id="KW-1185">Reference proteome</keyword>
<evidence type="ECO:0000313" key="6">
    <source>
        <dbReference type="EMBL" id="EKF86621.1"/>
    </source>
</evidence>
<feature type="domain" description="Flavoprotein" evidence="4">
    <location>
        <begin position="1"/>
        <end position="157"/>
    </location>
</feature>
<feature type="binding site" evidence="3">
    <location>
        <position position="316"/>
    </location>
    <ligand>
        <name>CTP</name>
        <dbReference type="ChEBI" id="CHEBI:37563"/>
    </ligand>
</feature>
<evidence type="ECO:0000256" key="1">
    <source>
        <dbReference type="ARBA" id="ARBA00022793"/>
    </source>
</evidence>
<dbReference type="GO" id="GO:0015941">
    <property type="term" value="P:pantothenate catabolic process"/>
    <property type="evidence" value="ECO:0007669"/>
    <property type="project" value="InterPro"/>
</dbReference>
<dbReference type="PANTHER" id="PTHR14359:SF6">
    <property type="entry name" value="PHOSPHOPANTOTHENOYLCYSTEINE DECARBOXYLASE"/>
    <property type="match status" value="1"/>
</dbReference>
<keyword evidence="3" id="KW-0285">Flavoprotein</keyword>
<name>K2QEU7_METFP</name>
<dbReference type="SUPFAM" id="SSF52507">
    <property type="entry name" value="Homo-oligomeric flavin-containing Cys decarboxylases, HFCD"/>
    <property type="match status" value="1"/>
</dbReference>
<keyword evidence="1 3" id="KW-0210">Decarboxylase</keyword>
<dbReference type="RefSeq" id="WP_004029172.1">
    <property type="nucleotide sequence ID" value="NZ_AMPO01000001.1"/>
</dbReference>
<keyword evidence="3" id="KW-0288">FMN</keyword>
<dbReference type="PANTHER" id="PTHR14359">
    <property type="entry name" value="HOMO-OLIGOMERIC FLAVIN CONTAINING CYS DECARBOXYLASE FAMILY"/>
    <property type="match status" value="1"/>
</dbReference>
<dbReference type="Proteomes" id="UP000007360">
    <property type="component" value="Unassembled WGS sequence"/>
</dbReference>
<dbReference type="GO" id="GO:0010181">
    <property type="term" value="F:FMN binding"/>
    <property type="evidence" value="ECO:0007669"/>
    <property type="project" value="UniProtKB-UniRule"/>
</dbReference>
<dbReference type="InterPro" id="IPR007085">
    <property type="entry name" value="DNA/pantothenate-metab_flavo_C"/>
</dbReference>
<dbReference type="GO" id="GO:0015937">
    <property type="term" value="P:coenzyme A biosynthetic process"/>
    <property type="evidence" value="ECO:0007669"/>
    <property type="project" value="UniProtKB-UniRule"/>
</dbReference>
<comment type="caution">
    <text evidence="3">Lacks conserved residue(s) required for the propagation of feature annotation.</text>
</comment>
<dbReference type="InterPro" id="IPR003382">
    <property type="entry name" value="Flavoprotein"/>
</dbReference>
<dbReference type="EC" id="6.3.2.5" evidence="3"/>
<dbReference type="EC" id="4.1.1.36" evidence="3"/>
<protein>
    <recommendedName>
        <fullName evidence="3">Coenzyme A biosynthesis bifunctional protein CoaBC</fullName>
    </recommendedName>
    <alternativeName>
        <fullName evidence="3">DNA/pantothenate metabolism flavoprotein</fullName>
    </alternativeName>
    <alternativeName>
        <fullName evidence="3">Phosphopantothenoylcysteine synthetase/decarboxylase</fullName>
        <shortName evidence="3">PPCS-PPCDC</shortName>
    </alternativeName>
    <domain>
        <recommendedName>
            <fullName evidence="3">Phosphopantothenoylcysteine decarboxylase</fullName>
            <shortName evidence="3">PPC decarboxylase</shortName>
            <shortName evidence="3">PPC-DC</shortName>
            <ecNumber evidence="3">4.1.1.36</ecNumber>
        </recommendedName>
        <alternativeName>
            <fullName evidence="3">CoaC</fullName>
        </alternativeName>
    </domain>
    <domain>
        <recommendedName>
            <fullName evidence="3">Phosphopantothenate--cysteine ligase</fullName>
            <ecNumber evidence="3">6.3.2.5</ecNumber>
        </recommendedName>
        <alternativeName>
            <fullName evidence="3">CoaB</fullName>
        </alternativeName>
        <alternativeName>
            <fullName evidence="3">Phosphopantothenoylcysteine synthetase</fullName>
            <shortName evidence="3">PPC synthetase</shortName>
            <shortName evidence="3">PPC-S</shortName>
        </alternativeName>
    </domain>
</protein>
<accession>K2QEU7</accession>
<comment type="similarity">
    <text evidence="3">In the C-terminal section; belongs to the PPC synthetase family.</text>
</comment>
<evidence type="ECO:0000259" key="4">
    <source>
        <dbReference type="Pfam" id="PF02441"/>
    </source>
</evidence>
<organism evidence="6 7">
    <name type="scientific">Methanobacterium formicicum (strain DSM 3637 / PP1)</name>
    <dbReference type="NCBI Taxonomy" id="1204725"/>
    <lineage>
        <taxon>Archaea</taxon>
        <taxon>Methanobacteriati</taxon>
        <taxon>Methanobacteriota</taxon>
        <taxon>Methanomada group</taxon>
        <taxon>Methanobacteria</taxon>
        <taxon>Methanobacteriales</taxon>
        <taxon>Methanobacteriaceae</taxon>
        <taxon>Methanobacterium</taxon>
    </lineage>
</organism>
<keyword evidence="3" id="KW-0479">Metal-binding</keyword>
<dbReference type="NCBIfam" id="TIGR00521">
    <property type="entry name" value="coaBC_dfp"/>
    <property type="match status" value="1"/>
</dbReference>
<dbReference type="SUPFAM" id="SSF102645">
    <property type="entry name" value="CoaB-like"/>
    <property type="match status" value="1"/>
</dbReference>
<dbReference type="PATRIC" id="fig|1204725.3.peg.1"/>
<sequence>MTIMLCVTGSVAAVETVKLARELKRKGFQVKCFMTDGACDIINPYALEFATGEKVITKLTGNIEHVKYADEDLILVAPATANVISKFAYKIADNPINTLLLTASGYDTPIIFVPSMHQSMYRAVEENIQKLKKEGVVFMEPKQEENKAKFPSVDDIVLQAQKATSAGGLEDRHVLVSAGGTYEDIDPIRGITNRSSGKMGVELAKEAFRRGAEVTIITGRVEVEIPKVFNRIKVESSREMAKALEENLIDCDVFIAAAAVSDFTVAEVGSVTEKGSITERGFKISSASEATLKLKPAPKIINQVKEHNPAIYLVGFKAEYNVSRDELVESAKRRMRESGADLMVANDVAEAGAGFGSDQNKVVLVDDEIWEIPLSTKEEIAALVIGRIVERII</sequence>
<dbReference type="UniPathway" id="UPA00241"/>
<dbReference type="EMBL" id="AMPO01000001">
    <property type="protein sequence ID" value="EKF86621.1"/>
    <property type="molecule type" value="Genomic_DNA"/>
</dbReference>
<dbReference type="HAMAP" id="MF_02225">
    <property type="entry name" value="CoaBC"/>
    <property type="match status" value="1"/>
</dbReference>
<comment type="cofactor">
    <cofactor evidence="3">
        <name>FMN</name>
        <dbReference type="ChEBI" id="CHEBI:58210"/>
    </cofactor>
    <text evidence="3">Binds 1 FMN per subunit.</text>
</comment>
<feature type="region of interest" description="Phosphopantothenoylcysteine decarboxylase" evidence="3">
    <location>
        <begin position="1"/>
        <end position="173"/>
    </location>
</feature>
<dbReference type="AlphaFoldDB" id="K2QEU7"/>
<feature type="domain" description="DNA/pantothenate metabolism flavoprotein C-terminal" evidence="5">
    <location>
        <begin position="169"/>
        <end position="390"/>
    </location>
</feature>
<comment type="similarity">
    <text evidence="3">In the N-terminal section; belongs to the HFCD (homo-oligomeric flavin containing Cys decarboxylase) superfamily.</text>
</comment>
<feature type="region of interest" description="Phosphopantothenate--cysteine ligase" evidence="3">
    <location>
        <begin position="174"/>
        <end position="393"/>
    </location>
</feature>
<evidence type="ECO:0000259" key="5">
    <source>
        <dbReference type="Pfam" id="PF04127"/>
    </source>
</evidence>
<dbReference type="GO" id="GO:0004633">
    <property type="term" value="F:phosphopantothenoylcysteine decarboxylase activity"/>
    <property type="evidence" value="ECO:0007669"/>
    <property type="project" value="UniProtKB-UniRule"/>
</dbReference>
<dbReference type="Gene3D" id="3.40.50.10300">
    <property type="entry name" value="CoaB-like"/>
    <property type="match status" value="1"/>
</dbReference>
<feature type="binding site" evidence="3">
    <location>
        <position position="283"/>
    </location>
    <ligand>
        <name>CTP</name>
        <dbReference type="ChEBI" id="CHEBI:37563"/>
    </ligand>
</feature>
<comment type="cofactor">
    <cofactor evidence="3">
        <name>Mg(2+)</name>
        <dbReference type="ChEBI" id="CHEBI:18420"/>
    </cofactor>
</comment>
<keyword evidence="3" id="KW-0511">Multifunctional enzyme</keyword>
<feature type="binding site" evidence="3">
    <location>
        <position position="262"/>
    </location>
    <ligand>
        <name>CTP</name>
        <dbReference type="ChEBI" id="CHEBI:37563"/>
    </ligand>
</feature>
<keyword evidence="3 6" id="KW-0436">Ligase</keyword>
<dbReference type="Gene3D" id="3.40.50.1950">
    <property type="entry name" value="Flavin prenyltransferase-like"/>
    <property type="match status" value="1"/>
</dbReference>
<reference evidence="6 7" key="1">
    <citation type="journal article" date="2012" name="J. Bacteriol.">
        <title>Draft genome sequence of Methanobacterium formicicum DSM 3637, an archaebacterium isolated from the methane producer amoeba Pelomyxa palustris.</title>
        <authorList>
            <person name="Gutierrez G."/>
        </authorList>
    </citation>
    <scope>NUCLEOTIDE SEQUENCE [LARGE SCALE GENOMIC DNA]</scope>
    <source>
        <strain evidence="7">DSM 3637 / PP1</strain>
    </source>
</reference>
<keyword evidence="2 3" id="KW-0456">Lyase</keyword>
<proteinExistence type="inferred from homology"/>
<dbReference type="Pfam" id="PF04127">
    <property type="entry name" value="DFP"/>
    <property type="match status" value="1"/>
</dbReference>
<comment type="catalytic activity">
    <reaction evidence="3">
        <text>N-[(R)-4-phosphopantothenoyl]-L-cysteine + H(+) = (R)-4'-phosphopantetheine + CO2</text>
        <dbReference type="Rhea" id="RHEA:16793"/>
        <dbReference type="ChEBI" id="CHEBI:15378"/>
        <dbReference type="ChEBI" id="CHEBI:16526"/>
        <dbReference type="ChEBI" id="CHEBI:59458"/>
        <dbReference type="ChEBI" id="CHEBI:61723"/>
        <dbReference type="EC" id="4.1.1.36"/>
    </reaction>
</comment>
<dbReference type="InterPro" id="IPR005252">
    <property type="entry name" value="CoaBC"/>
</dbReference>
<dbReference type="GO" id="GO:0004632">
    <property type="term" value="F:phosphopantothenate--cysteine ligase activity"/>
    <property type="evidence" value="ECO:0007669"/>
    <property type="project" value="UniProtKB-UniRule"/>
</dbReference>
<dbReference type="InterPro" id="IPR036551">
    <property type="entry name" value="Flavin_trans-like"/>
</dbReference>
<comment type="function">
    <text evidence="3">Catalyzes two sequential steps in the biosynthesis of coenzyme A. In the first step cysteine is conjugated to 4'-phosphopantothenate to form 4-phosphopantothenoylcysteine. In the second step the latter compound is decarboxylated to form 4'-phosphopantotheine.</text>
</comment>
<dbReference type="GO" id="GO:0071513">
    <property type="term" value="C:phosphopantothenoylcysteine decarboxylase complex"/>
    <property type="evidence" value="ECO:0007669"/>
    <property type="project" value="TreeGrafter"/>
</dbReference>
<comment type="catalytic activity">
    <reaction evidence="3">
        <text>(R)-4'-phosphopantothenate + L-cysteine + CTP = N-[(R)-4-phosphopantothenoyl]-L-cysteine + CMP + diphosphate + H(+)</text>
        <dbReference type="Rhea" id="RHEA:19397"/>
        <dbReference type="ChEBI" id="CHEBI:10986"/>
        <dbReference type="ChEBI" id="CHEBI:15378"/>
        <dbReference type="ChEBI" id="CHEBI:33019"/>
        <dbReference type="ChEBI" id="CHEBI:35235"/>
        <dbReference type="ChEBI" id="CHEBI:37563"/>
        <dbReference type="ChEBI" id="CHEBI:59458"/>
        <dbReference type="ChEBI" id="CHEBI:60377"/>
        <dbReference type="EC" id="6.3.2.5"/>
    </reaction>
</comment>
<dbReference type="OrthoDB" id="10536at2157"/>